<evidence type="ECO:0000256" key="4">
    <source>
        <dbReference type="ARBA" id="ARBA00022692"/>
    </source>
</evidence>
<feature type="domain" description="Glycosyltransferase 2-like" evidence="9">
    <location>
        <begin position="34"/>
        <end position="195"/>
    </location>
</feature>
<keyword evidence="7 8" id="KW-0472">Membrane</keyword>
<keyword evidence="6 8" id="KW-1133">Transmembrane helix</keyword>
<evidence type="ECO:0000313" key="11">
    <source>
        <dbReference type="Proteomes" id="UP000248706"/>
    </source>
</evidence>
<feature type="transmembrane region" description="Helical" evidence="8">
    <location>
        <begin position="269"/>
        <end position="290"/>
    </location>
</feature>
<dbReference type="PANTHER" id="PTHR48090">
    <property type="entry name" value="UNDECAPRENYL-PHOSPHATE 4-DEOXY-4-FORMAMIDO-L-ARABINOSE TRANSFERASE-RELATED"/>
    <property type="match status" value="1"/>
</dbReference>
<evidence type="ECO:0000256" key="6">
    <source>
        <dbReference type="ARBA" id="ARBA00022989"/>
    </source>
</evidence>
<keyword evidence="1" id="KW-1003">Cell membrane</keyword>
<accession>A0A328VFA7</accession>
<dbReference type="PANTHER" id="PTHR48090:SF3">
    <property type="entry name" value="UNDECAPRENYL-PHOSPHATE 4-DEOXY-4-FORMAMIDO-L-ARABINOSE TRANSFERASE"/>
    <property type="match status" value="1"/>
</dbReference>
<keyword evidence="11" id="KW-1185">Reference proteome</keyword>
<evidence type="ECO:0000259" key="9">
    <source>
        <dbReference type="Pfam" id="PF00535"/>
    </source>
</evidence>
<gene>
    <name evidence="10" type="ORF">A4R35_08180</name>
</gene>
<evidence type="ECO:0000256" key="8">
    <source>
        <dbReference type="SAM" id="Phobius"/>
    </source>
</evidence>
<keyword evidence="3 10" id="KW-0808">Transferase</keyword>
<evidence type="ECO:0000256" key="5">
    <source>
        <dbReference type="ARBA" id="ARBA00022985"/>
    </source>
</evidence>
<evidence type="ECO:0000256" key="1">
    <source>
        <dbReference type="ARBA" id="ARBA00022475"/>
    </source>
</evidence>
<dbReference type="GO" id="GO:0005886">
    <property type="term" value="C:plasma membrane"/>
    <property type="evidence" value="ECO:0007669"/>
    <property type="project" value="TreeGrafter"/>
</dbReference>
<dbReference type="CDD" id="cd04187">
    <property type="entry name" value="DPM1_like_bac"/>
    <property type="match status" value="1"/>
</dbReference>
<keyword evidence="5" id="KW-0448">Lipopolysaccharide biosynthesis</keyword>
<dbReference type="OrthoDB" id="9807778at2"/>
<evidence type="ECO:0000313" key="10">
    <source>
        <dbReference type="EMBL" id="RAQ95511.1"/>
    </source>
</evidence>
<dbReference type="AlphaFoldDB" id="A0A328VFA7"/>
<dbReference type="SUPFAM" id="SSF53448">
    <property type="entry name" value="Nucleotide-diphospho-sugar transferases"/>
    <property type="match status" value="1"/>
</dbReference>
<keyword evidence="4 8" id="KW-0812">Transmembrane</keyword>
<proteinExistence type="predicted"/>
<reference evidence="10 11" key="1">
    <citation type="submission" date="2016-08" db="EMBL/GenBank/DDBJ databases">
        <title>Analysis of Carbohydrate Active Enzymes in Thermogemmatispora T81 Reveals Carbohydrate Degradation Ability.</title>
        <authorList>
            <person name="Tomazini A."/>
            <person name="Lal S."/>
            <person name="Stott M."/>
            <person name="Henrissat B."/>
            <person name="Polikarpov I."/>
            <person name="Sparling R."/>
            <person name="Levin D.B."/>
        </authorList>
    </citation>
    <scope>NUCLEOTIDE SEQUENCE [LARGE SCALE GENOMIC DNA]</scope>
    <source>
        <strain evidence="10 11">T81</strain>
    </source>
</reference>
<dbReference type="RefSeq" id="WP_112428301.1">
    <property type="nucleotide sequence ID" value="NZ_MCIF01000002.1"/>
</dbReference>
<dbReference type="Gene3D" id="3.90.550.10">
    <property type="entry name" value="Spore Coat Polysaccharide Biosynthesis Protein SpsA, Chain A"/>
    <property type="match status" value="1"/>
</dbReference>
<dbReference type="InterPro" id="IPR029044">
    <property type="entry name" value="Nucleotide-diphossugar_trans"/>
</dbReference>
<dbReference type="EMBL" id="MCIF01000002">
    <property type="protein sequence ID" value="RAQ95511.1"/>
    <property type="molecule type" value="Genomic_DNA"/>
</dbReference>
<evidence type="ECO:0000256" key="3">
    <source>
        <dbReference type="ARBA" id="ARBA00022679"/>
    </source>
</evidence>
<keyword evidence="2" id="KW-0328">Glycosyltransferase</keyword>
<dbReference type="InterPro" id="IPR001173">
    <property type="entry name" value="Glyco_trans_2-like"/>
</dbReference>
<dbReference type="InterPro" id="IPR050256">
    <property type="entry name" value="Glycosyltransferase_2"/>
</dbReference>
<feature type="transmembrane region" description="Helical" evidence="8">
    <location>
        <begin position="302"/>
        <end position="320"/>
    </location>
</feature>
<comment type="caution">
    <text evidence="10">The sequence shown here is derived from an EMBL/GenBank/DDBJ whole genome shotgun (WGS) entry which is preliminary data.</text>
</comment>
<protein>
    <submittedName>
        <fullName evidence="10">Glycosyl transferase family 2</fullName>
    </submittedName>
</protein>
<dbReference type="GO" id="GO:0099621">
    <property type="term" value="F:undecaprenyl-phosphate 4-deoxy-4-formamido-L-arabinose transferase activity"/>
    <property type="evidence" value="ECO:0007669"/>
    <property type="project" value="TreeGrafter"/>
</dbReference>
<dbReference type="GO" id="GO:0009103">
    <property type="term" value="P:lipopolysaccharide biosynthetic process"/>
    <property type="evidence" value="ECO:0007669"/>
    <property type="project" value="UniProtKB-KW"/>
</dbReference>
<name>A0A328VFA7_9CHLR</name>
<evidence type="ECO:0000256" key="2">
    <source>
        <dbReference type="ARBA" id="ARBA00022676"/>
    </source>
</evidence>
<dbReference type="Pfam" id="PF00535">
    <property type="entry name" value="Glycos_transf_2"/>
    <property type="match status" value="1"/>
</dbReference>
<dbReference type="Proteomes" id="UP000248706">
    <property type="component" value="Unassembled WGS sequence"/>
</dbReference>
<organism evidence="10 11">
    <name type="scientific">Thermogemmatispora tikiterensis</name>
    <dbReference type="NCBI Taxonomy" id="1825093"/>
    <lineage>
        <taxon>Bacteria</taxon>
        <taxon>Bacillati</taxon>
        <taxon>Chloroflexota</taxon>
        <taxon>Ktedonobacteria</taxon>
        <taxon>Thermogemmatisporales</taxon>
        <taxon>Thermogemmatisporaceae</taxon>
        <taxon>Thermogemmatispora</taxon>
    </lineage>
</organism>
<sequence length="345" mass="39713">MQQMEMSSLAIPQRADTAVTATADREKRQGVGISVVIPVMNEQENIRPLFERLIAQLEELGQSYEVIFVDDGSTDNTFGEVKALHDEHPGIVRVIRFRKNFGKTPALVAGFSRCRGKIVFTMDGDLQDDPAEIPRFLEKLEEGYDLVSGWKYPRLDPITKTFPSRVFNALVRTLTGVPLHDINNGFKAYRREVIDDAHLKLYGEFHRFVPVMAQWRGYRVTEIKVRHHPRRFGVSKFGARRFARGLIDLLNVLFLTTFLRTPLRFFGPFGFWTFLLGLLIDAWVVIRSRLLENQPIHTQPMLFVGILLMIFGVQFVLVGLQSEMIRHYAFQPGEEYSIKQEIDVQ</sequence>
<evidence type="ECO:0000256" key="7">
    <source>
        <dbReference type="ARBA" id="ARBA00023136"/>
    </source>
</evidence>